<evidence type="ECO:0000256" key="2">
    <source>
        <dbReference type="ARBA" id="ARBA00009810"/>
    </source>
</evidence>
<keyword evidence="11 14" id="KW-0472">Membrane</keyword>
<dbReference type="PROSITE" id="PS52016">
    <property type="entry name" value="TONB_DEPENDENT_REC_3"/>
    <property type="match status" value="1"/>
</dbReference>
<evidence type="ECO:0000256" key="12">
    <source>
        <dbReference type="ARBA" id="ARBA00023170"/>
    </source>
</evidence>
<evidence type="ECO:0000313" key="22">
    <source>
        <dbReference type="Proteomes" id="UP000437862"/>
    </source>
</evidence>
<keyword evidence="8" id="KW-0408">Iron</keyword>
<evidence type="ECO:0000256" key="5">
    <source>
        <dbReference type="ARBA" id="ARBA00022496"/>
    </source>
</evidence>
<reference evidence="19 22" key="3">
    <citation type="submission" date="2019-12" db="EMBL/GenBank/DDBJ databases">
        <title>Draft Genome Sequences of Six Type Strains of the Genus Massilia.</title>
        <authorList>
            <person name="Miess H."/>
            <person name="Frediansyah A."/>
            <person name="Goeker M."/>
            <person name="Gross H."/>
        </authorList>
    </citation>
    <scope>NUCLEOTIDE SEQUENCE [LARGE SCALE GENOMIC DNA]</scope>
    <source>
        <strain evidence="19 22">DSM 26639</strain>
    </source>
</reference>
<evidence type="ECO:0000256" key="14">
    <source>
        <dbReference type="PROSITE-ProRule" id="PRU01360"/>
    </source>
</evidence>
<feature type="domain" description="TonB-dependent receptor plug" evidence="18">
    <location>
        <begin position="51"/>
        <end position="143"/>
    </location>
</feature>
<dbReference type="SUPFAM" id="SSF56935">
    <property type="entry name" value="Porins"/>
    <property type="match status" value="1"/>
</dbReference>
<dbReference type="Pfam" id="PF07715">
    <property type="entry name" value="Plug"/>
    <property type="match status" value="1"/>
</dbReference>
<feature type="signal peptide" evidence="16">
    <location>
        <begin position="1"/>
        <end position="23"/>
    </location>
</feature>
<dbReference type="PANTHER" id="PTHR32552:SF89">
    <property type="entry name" value="CATECHOLATE SIDEROPHORE RECEPTOR FIU"/>
    <property type="match status" value="1"/>
</dbReference>
<evidence type="ECO:0000256" key="9">
    <source>
        <dbReference type="ARBA" id="ARBA00023065"/>
    </source>
</evidence>
<evidence type="ECO:0000259" key="17">
    <source>
        <dbReference type="Pfam" id="PF00593"/>
    </source>
</evidence>
<dbReference type="InterPro" id="IPR037066">
    <property type="entry name" value="Plug_dom_sf"/>
</dbReference>
<evidence type="ECO:0000256" key="4">
    <source>
        <dbReference type="ARBA" id="ARBA00022452"/>
    </source>
</evidence>
<dbReference type="Proteomes" id="UP000315112">
    <property type="component" value="Unassembled WGS sequence"/>
</dbReference>
<keyword evidence="22" id="KW-1185">Reference proteome</keyword>
<dbReference type="Gene3D" id="2.40.170.20">
    <property type="entry name" value="TonB-dependent receptor, beta-barrel domain"/>
    <property type="match status" value="1"/>
</dbReference>
<evidence type="ECO:0000256" key="8">
    <source>
        <dbReference type="ARBA" id="ARBA00023004"/>
    </source>
</evidence>
<dbReference type="PANTHER" id="PTHR32552">
    <property type="entry name" value="FERRICHROME IRON RECEPTOR-RELATED"/>
    <property type="match status" value="1"/>
</dbReference>
<dbReference type="EMBL" id="VLKW01000014">
    <property type="protein sequence ID" value="TWI42521.1"/>
    <property type="molecule type" value="Genomic_DNA"/>
</dbReference>
<evidence type="ECO:0000256" key="11">
    <source>
        <dbReference type="ARBA" id="ARBA00023136"/>
    </source>
</evidence>
<proteinExistence type="inferred from homology"/>
<evidence type="ECO:0000313" key="21">
    <source>
        <dbReference type="Proteomes" id="UP000315112"/>
    </source>
</evidence>
<evidence type="ECO:0000313" key="20">
    <source>
        <dbReference type="EMBL" id="TWI42521.1"/>
    </source>
</evidence>
<protein>
    <submittedName>
        <fullName evidence="19 20">TonB-dependent receptor</fullName>
    </submittedName>
</protein>
<feature type="domain" description="TonB-dependent receptor-like beta-barrel" evidence="17">
    <location>
        <begin position="421"/>
        <end position="779"/>
    </location>
</feature>
<accession>A0A562PDK9</accession>
<keyword evidence="12 20" id="KW-0675">Receptor</keyword>
<dbReference type="EMBL" id="CP046904">
    <property type="protein sequence ID" value="QGZ42110.1"/>
    <property type="molecule type" value="Genomic_DNA"/>
</dbReference>
<evidence type="ECO:0000256" key="3">
    <source>
        <dbReference type="ARBA" id="ARBA00022448"/>
    </source>
</evidence>
<keyword evidence="6 14" id="KW-0812">Transmembrane</keyword>
<dbReference type="Gene3D" id="2.170.130.10">
    <property type="entry name" value="TonB-dependent receptor, plug domain"/>
    <property type="match status" value="1"/>
</dbReference>
<dbReference type="GO" id="GO:0015344">
    <property type="term" value="F:siderophore uptake transmembrane transporter activity"/>
    <property type="evidence" value="ECO:0007669"/>
    <property type="project" value="TreeGrafter"/>
</dbReference>
<keyword evidence="10 15" id="KW-0798">TonB box</keyword>
<name>A0A562PDK9_9BURK</name>
<dbReference type="GO" id="GO:0009279">
    <property type="term" value="C:cell outer membrane"/>
    <property type="evidence" value="ECO:0007669"/>
    <property type="project" value="UniProtKB-SubCell"/>
</dbReference>
<evidence type="ECO:0000259" key="18">
    <source>
        <dbReference type="Pfam" id="PF07715"/>
    </source>
</evidence>
<dbReference type="Proteomes" id="UP000437862">
    <property type="component" value="Chromosome"/>
</dbReference>
<evidence type="ECO:0000256" key="15">
    <source>
        <dbReference type="RuleBase" id="RU003357"/>
    </source>
</evidence>
<comment type="similarity">
    <text evidence="2 14 15">Belongs to the TonB-dependent receptor family.</text>
</comment>
<sequence length="820" mass="88890">MYKQVGMLAASSAALMQYGVAMAQTAPAQDDAAPTVVEVTGQLLGKGEARANSVIDEATIKAQPAGLDPLKLLSRVPGLQVSSSDALTGSFSMRLSMRGLNKEQIGVSVDGIPNGSTLSNGGTMPTRLLDPANLSRVEASQTAGDLGTPSNQALGGYLDFRTRDPSKQRGAEIELSGGNYGYHRGFVRIDTGKSASGTSAYIDYSQSGVRTWPGDESGKNHRRHADLRVLQDLGNGSSVRATVSYNKFSDNDYDAVALRAIAAPFYKATFEGNPDTDGLTDTWTGNPALDQNYRGTRGINSEDVLAHIDWTQRFGETGKFTLKPYIHTQEGNGWFYVPYRQLPADGKVYSAVAPGKAPTATVQECYANQYQRTATGALVPLAAVAFPAGVSAASLKAAGCPAAAKYAMNPQAAWGDREATTRRSDNDINRRGVLGEVAMTFGGNHRVRVGGWYEHIRRAKIRNWFGVTDPAAGSAYEESALYSITQDRHYRSNTAMVYAQDRMMFLDERLELDVGATYQRFRESYASPVEFAGERSLRVSSGLLPKLAALYRISDELEVFASGSKNFSAIPDSVFEGTAAVDARKGIQPETAIAKDIGLRWQRNGYGLGISAYDIDYRDRISIQNGNPNGDIFSRDATTTFANQGGISSRGIEITGRMTGAQYELYANYAFNRARYDADTPFEGIHAGDPVLGAPRHSAFAEAVWRPAQPWRLAVNAKYTGRAAGTYGDVVNTVITGGPATYPREYMPAYTVVGVAVSWRPRLGMTWLRDSEIAFNIDNAFDKRYLGGLGAELTTSNPLTSGRYFLGSPRTFFLTLRSRF</sequence>
<dbReference type="AlphaFoldDB" id="A0A562PDK9"/>
<feature type="chain" id="PRO_5044617668" evidence="16">
    <location>
        <begin position="24"/>
        <end position="820"/>
    </location>
</feature>
<keyword evidence="4 14" id="KW-1134">Transmembrane beta strand</keyword>
<evidence type="ECO:0000256" key="16">
    <source>
        <dbReference type="SAM" id="SignalP"/>
    </source>
</evidence>
<dbReference type="RefSeq" id="WP_145881362.1">
    <property type="nucleotide sequence ID" value="NZ_CP046904.1"/>
</dbReference>
<keyword evidence="7 16" id="KW-0732">Signal</keyword>
<dbReference type="InterPro" id="IPR039426">
    <property type="entry name" value="TonB-dep_rcpt-like"/>
</dbReference>
<dbReference type="InterPro" id="IPR012910">
    <property type="entry name" value="Plug_dom"/>
</dbReference>
<evidence type="ECO:0000313" key="19">
    <source>
        <dbReference type="EMBL" id="QGZ42110.1"/>
    </source>
</evidence>
<dbReference type="InterPro" id="IPR036942">
    <property type="entry name" value="Beta-barrel_TonB_sf"/>
</dbReference>
<dbReference type="Pfam" id="PF00593">
    <property type="entry name" value="TonB_dep_Rec_b-barrel"/>
    <property type="match status" value="1"/>
</dbReference>
<keyword evidence="5" id="KW-0410">Iron transport</keyword>
<gene>
    <name evidence="19" type="ORF">GO485_25740</name>
    <name evidence="20" type="ORF">IP92_05497</name>
</gene>
<organism evidence="20 21">
    <name type="scientific">Pseudoduganella flava</name>
    <dbReference type="NCBI Taxonomy" id="871742"/>
    <lineage>
        <taxon>Bacteria</taxon>
        <taxon>Pseudomonadati</taxon>
        <taxon>Pseudomonadota</taxon>
        <taxon>Betaproteobacteria</taxon>
        <taxon>Burkholderiales</taxon>
        <taxon>Oxalobacteraceae</taxon>
        <taxon>Telluria group</taxon>
        <taxon>Pseudoduganella</taxon>
    </lineage>
</organism>
<reference evidence="20 21" key="1">
    <citation type="journal article" date="2015" name="Stand. Genomic Sci.">
        <title>Genomic Encyclopedia of Bacterial and Archaeal Type Strains, Phase III: the genomes of soil and plant-associated and newly described type strains.</title>
        <authorList>
            <person name="Whitman W.B."/>
            <person name="Woyke T."/>
            <person name="Klenk H.P."/>
            <person name="Zhou Y."/>
            <person name="Lilburn T.G."/>
            <person name="Beck B.J."/>
            <person name="De Vos P."/>
            <person name="Vandamme P."/>
            <person name="Eisen J.A."/>
            <person name="Garrity G."/>
            <person name="Hugenholtz P."/>
            <person name="Kyrpides N.C."/>
        </authorList>
    </citation>
    <scope>NUCLEOTIDE SEQUENCE [LARGE SCALE GENOMIC DNA]</scope>
    <source>
        <strain evidence="20 21">CGMCC 1.10685</strain>
    </source>
</reference>
<keyword evidence="13 14" id="KW-0998">Cell outer membrane</keyword>
<evidence type="ECO:0000256" key="10">
    <source>
        <dbReference type="ARBA" id="ARBA00023077"/>
    </source>
</evidence>
<evidence type="ECO:0000256" key="6">
    <source>
        <dbReference type="ARBA" id="ARBA00022692"/>
    </source>
</evidence>
<evidence type="ECO:0000256" key="1">
    <source>
        <dbReference type="ARBA" id="ARBA00004571"/>
    </source>
</evidence>
<evidence type="ECO:0000256" key="7">
    <source>
        <dbReference type="ARBA" id="ARBA00022729"/>
    </source>
</evidence>
<reference evidence="20" key="2">
    <citation type="submission" date="2019-07" db="EMBL/GenBank/DDBJ databases">
        <authorList>
            <person name="Whitman W."/>
            <person name="Huntemann M."/>
            <person name="Clum A."/>
            <person name="Pillay M."/>
            <person name="Palaniappan K."/>
            <person name="Varghese N."/>
            <person name="Mikhailova N."/>
            <person name="Stamatis D."/>
            <person name="Reddy T."/>
            <person name="Daum C."/>
            <person name="Shapiro N."/>
            <person name="Ivanova N."/>
            <person name="Kyrpides N."/>
            <person name="Woyke T."/>
        </authorList>
    </citation>
    <scope>NUCLEOTIDE SEQUENCE</scope>
    <source>
        <strain evidence="20">CGMCC 1.10685</strain>
    </source>
</reference>
<comment type="subcellular location">
    <subcellularLocation>
        <location evidence="1 14">Cell outer membrane</location>
        <topology evidence="1 14">Multi-pass membrane protein</topology>
    </subcellularLocation>
</comment>
<evidence type="ECO:0000256" key="13">
    <source>
        <dbReference type="ARBA" id="ARBA00023237"/>
    </source>
</evidence>
<keyword evidence="3 14" id="KW-0813">Transport</keyword>
<dbReference type="InterPro" id="IPR000531">
    <property type="entry name" value="Beta-barrel_TonB"/>
</dbReference>
<dbReference type="OrthoDB" id="15609at2"/>
<keyword evidence="9" id="KW-0406">Ion transport</keyword>